<gene>
    <name evidence="8" type="ORF">ASNO1_03910</name>
</gene>
<feature type="transmembrane region" description="Helical" evidence="7">
    <location>
        <begin position="12"/>
        <end position="33"/>
    </location>
</feature>
<dbReference type="PANTHER" id="PTHR33452">
    <property type="entry name" value="OXIDOREDUCTASE CATD-RELATED"/>
    <property type="match status" value="1"/>
</dbReference>
<keyword evidence="4 7" id="KW-0812">Transmembrane</keyword>
<organism evidence="8 9">
    <name type="scientific">Corallococcus caeni</name>
    <dbReference type="NCBI Taxonomy" id="3082388"/>
    <lineage>
        <taxon>Bacteria</taxon>
        <taxon>Pseudomonadati</taxon>
        <taxon>Myxococcota</taxon>
        <taxon>Myxococcia</taxon>
        <taxon>Myxococcales</taxon>
        <taxon>Cystobacterineae</taxon>
        <taxon>Myxococcaceae</taxon>
        <taxon>Corallococcus</taxon>
    </lineage>
</organism>
<feature type="transmembrane region" description="Helical" evidence="7">
    <location>
        <begin position="45"/>
        <end position="65"/>
    </location>
</feature>
<evidence type="ECO:0000256" key="5">
    <source>
        <dbReference type="ARBA" id="ARBA00022989"/>
    </source>
</evidence>
<comment type="similarity">
    <text evidence="2">Belongs to the DoxX family.</text>
</comment>
<dbReference type="InterPro" id="IPR032808">
    <property type="entry name" value="DoxX"/>
</dbReference>
<keyword evidence="5 7" id="KW-1133">Transmembrane helix</keyword>
<name>A0ABQ6QKC6_9BACT</name>
<dbReference type="InterPro" id="IPR051907">
    <property type="entry name" value="DoxX-like_oxidoreductase"/>
</dbReference>
<evidence type="ECO:0000256" key="1">
    <source>
        <dbReference type="ARBA" id="ARBA00004651"/>
    </source>
</evidence>
<keyword evidence="3" id="KW-1003">Cell membrane</keyword>
<sequence>MGFLRPHAERIYALLRIMAGLMFMQHGLQKLFGLFGGVPPGAPPFVVYGAGIIEFVGGALIALGLFAGPAAFIASGTMAFAFFLGHVAPHGGNLMPIVNQGELAALYCFGFLYIAAHGSGIWSVDAARRGSSRT</sequence>
<evidence type="ECO:0000256" key="2">
    <source>
        <dbReference type="ARBA" id="ARBA00006679"/>
    </source>
</evidence>
<comment type="caution">
    <text evidence="8">The sequence shown here is derived from an EMBL/GenBank/DDBJ whole genome shotgun (WGS) entry which is preliminary data.</text>
</comment>
<accession>A0ABQ6QKC6</accession>
<dbReference type="RefSeq" id="WP_338274041.1">
    <property type="nucleotide sequence ID" value="NZ_BTTX01000001.1"/>
</dbReference>
<reference evidence="8 9" key="1">
    <citation type="journal article" date="2024" name="Arch. Microbiol.">
        <title>Corallococcus caeni sp. nov., a novel myxobacterium isolated from activated sludge.</title>
        <authorList>
            <person name="Tomita S."/>
            <person name="Nakai R."/>
            <person name="Kuroda K."/>
            <person name="Kurashita H."/>
            <person name="Hatamoto M."/>
            <person name="Yamaguchi T."/>
            <person name="Narihiro T."/>
        </authorList>
    </citation>
    <scope>NUCLEOTIDE SEQUENCE [LARGE SCALE GENOMIC DNA]</scope>
    <source>
        <strain evidence="8 9">NO1</strain>
    </source>
</reference>
<proteinExistence type="inferred from homology"/>
<evidence type="ECO:0000313" key="9">
    <source>
        <dbReference type="Proteomes" id="UP001342631"/>
    </source>
</evidence>
<protein>
    <submittedName>
        <fullName evidence="8">DoxX family protein</fullName>
    </submittedName>
</protein>
<evidence type="ECO:0000313" key="8">
    <source>
        <dbReference type="EMBL" id="GMU04139.1"/>
    </source>
</evidence>
<keyword evidence="9" id="KW-1185">Reference proteome</keyword>
<dbReference type="Proteomes" id="UP001342631">
    <property type="component" value="Unassembled WGS sequence"/>
</dbReference>
<dbReference type="Pfam" id="PF07681">
    <property type="entry name" value="DoxX"/>
    <property type="match status" value="1"/>
</dbReference>
<keyword evidence="6 7" id="KW-0472">Membrane</keyword>
<feature type="transmembrane region" description="Helical" evidence="7">
    <location>
        <begin position="104"/>
        <end position="124"/>
    </location>
</feature>
<feature type="transmembrane region" description="Helical" evidence="7">
    <location>
        <begin position="72"/>
        <end position="92"/>
    </location>
</feature>
<comment type="subcellular location">
    <subcellularLocation>
        <location evidence="1">Cell membrane</location>
        <topology evidence="1">Multi-pass membrane protein</topology>
    </subcellularLocation>
</comment>
<evidence type="ECO:0000256" key="6">
    <source>
        <dbReference type="ARBA" id="ARBA00023136"/>
    </source>
</evidence>
<evidence type="ECO:0000256" key="3">
    <source>
        <dbReference type="ARBA" id="ARBA00022475"/>
    </source>
</evidence>
<dbReference type="EMBL" id="BTTX01000001">
    <property type="protein sequence ID" value="GMU04139.1"/>
    <property type="molecule type" value="Genomic_DNA"/>
</dbReference>
<dbReference type="PANTHER" id="PTHR33452:SF4">
    <property type="entry name" value="BLL4328 PROTEIN"/>
    <property type="match status" value="1"/>
</dbReference>
<evidence type="ECO:0000256" key="4">
    <source>
        <dbReference type="ARBA" id="ARBA00022692"/>
    </source>
</evidence>
<evidence type="ECO:0000256" key="7">
    <source>
        <dbReference type="SAM" id="Phobius"/>
    </source>
</evidence>